<dbReference type="AlphaFoldDB" id="A0A9W6DHN7"/>
<organism evidence="2 3">
    <name type="scientific">Vallitalea longa</name>
    <dbReference type="NCBI Taxonomy" id="2936439"/>
    <lineage>
        <taxon>Bacteria</taxon>
        <taxon>Bacillati</taxon>
        <taxon>Bacillota</taxon>
        <taxon>Clostridia</taxon>
        <taxon>Lachnospirales</taxon>
        <taxon>Vallitaleaceae</taxon>
        <taxon>Vallitalea</taxon>
    </lineage>
</organism>
<proteinExistence type="predicted"/>
<gene>
    <name evidence="2" type="primary">epsI</name>
    <name evidence="2" type="ORF">SH1V18_42370</name>
</gene>
<name>A0A9W6DHN7_9FIRM</name>
<keyword evidence="2" id="KW-0808">Transferase</keyword>
<protein>
    <submittedName>
        <fullName evidence="2">Pyruvyl transferase EpsI</fullName>
    </submittedName>
</protein>
<accession>A0A9W6DHN7</accession>
<sequence>MWNHIKIIKKIKSILPSELKLILIRIIVATQYIKYTLFPKKVQNIDKKKKTIFILLSTDYSNLGDHAMTYAHIKYIRENNSDTQVVEILVNDTLKYLKYLLSIIKPDDILTLKGGGNVGLEYFREELYRRILLKKFNKNKIVMFPQTVYFPNTSKGKREFVNTINVFTNHSQFYAFFRDRTSFDLVKNYLNNKVFLVPDITLSLGNLGIKNDRIGVTICLRSDKEGILTNKHKQMVINCCKNQFEHINITDTITDYQISIKERENELNKIWNTFSSSRLIVTDRLHGMIFAAITATPCIVFSNYNHKLIDQYKWLEHLNYIKFIKCEKKEIYSAIQQLNNIKVIPYNAEIYSDLYSKINEIIIK</sequence>
<dbReference type="InterPro" id="IPR007345">
    <property type="entry name" value="Polysacch_pyruvyl_Trfase"/>
</dbReference>
<dbReference type="GO" id="GO:0016740">
    <property type="term" value="F:transferase activity"/>
    <property type="evidence" value="ECO:0007669"/>
    <property type="project" value="UniProtKB-KW"/>
</dbReference>
<dbReference type="Pfam" id="PF04230">
    <property type="entry name" value="PS_pyruv_trans"/>
    <property type="match status" value="1"/>
</dbReference>
<evidence type="ECO:0000259" key="1">
    <source>
        <dbReference type="Pfam" id="PF04230"/>
    </source>
</evidence>
<dbReference type="RefSeq" id="WP_281819044.1">
    <property type="nucleotide sequence ID" value="NZ_BRLB01000021.1"/>
</dbReference>
<dbReference type="Proteomes" id="UP001144256">
    <property type="component" value="Unassembled WGS sequence"/>
</dbReference>
<dbReference type="EMBL" id="BRLB01000021">
    <property type="protein sequence ID" value="GKX31757.1"/>
    <property type="molecule type" value="Genomic_DNA"/>
</dbReference>
<feature type="domain" description="Polysaccharide pyruvyl transferase" evidence="1">
    <location>
        <begin position="62"/>
        <end position="303"/>
    </location>
</feature>
<evidence type="ECO:0000313" key="3">
    <source>
        <dbReference type="Proteomes" id="UP001144256"/>
    </source>
</evidence>
<keyword evidence="3" id="KW-1185">Reference proteome</keyword>
<comment type="caution">
    <text evidence="2">The sequence shown here is derived from an EMBL/GenBank/DDBJ whole genome shotgun (WGS) entry which is preliminary data.</text>
</comment>
<reference evidence="2" key="1">
    <citation type="submission" date="2022-06" db="EMBL/GenBank/DDBJ databases">
        <title>Vallitalea longa sp. nov., an anaerobic bacterium isolated from marine sediment.</title>
        <authorList>
            <person name="Hirano S."/>
            <person name="Terahara T."/>
            <person name="Mori K."/>
            <person name="Hamada M."/>
            <person name="Matsumoto R."/>
            <person name="Kobayashi T."/>
        </authorList>
    </citation>
    <scope>NUCLEOTIDE SEQUENCE</scope>
    <source>
        <strain evidence="2">SH18-1</strain>
    </source>
</reference>
<evidence type="ECO:0000313" key="2">
    <source>
        <dbReference type="EMBL" id="GKX31757.1"/>
    </source>
</evidence>